<name>A0A401Q5S6_SCYTO</name>
<accession>A0A401Q5S6</accession>
<organism evidence="2 3">
    <name type="scientific">Scyliorhinus torazame</name>
    <name type="common">Cloudy catshark</name>
    <name type="synonym">Catulus torazame</name>
    <dbReference type="NCBI Taxonomy" id="75743"/>
    <lineage>
        <taxon>Eukaryota</taxon>
        <taxon>Metazoa</taxon>
        <taxon>Chordata</taxon>
        <taxon>Craniata</taxon>
        <taxon>Vertebrata</taxon>
        <taxon>Chondrichthyes</taxon>
        <taxon>Elasmobranchii</taxon>
        <taxon>Galeomorphii</taxon>
        <taxon>Galeoidea</taxon>
        <taxon>Carcharhiniformes</taxon>
        <taxon>Scyliorhinidae</taxon>
        <taxon>Scyliorhinus</taxon>
    </lineage>
</organism>
<dbReference type="OrthoDB" id="272357at2759"/>
<proteinExistence type="predicted"/>
<keyword evidence="3" id="KW-1185">Reference proteome</keyword>
<dbReference type="SUPFAM" id="SSF144232">
    <property type="entry name" value="HIT/MYND zinc finger-like"/>
    <property type="match status" value="1"/>
</dbReference>
<evidence type="ECO:0000313" key="3">
    <source>
        <dbReference type="Proteomes" id="UP000288216"/>
    </source>
</evidence>
<reference evidence="2 3" key="1">
    <citation type="journal article" date="2018" name="Nat. Ecol. Evol.">
        <title>Shark genomes provide insights into elasmobranch evolution and the origin of vertebrates.</title>
        <authorList>
            <person name="Hara Y"/>
            <person name="Yamaguchi K"/>
            <person name="Onimaru K"/>
            <person name="Kadota M"/>
            <person name="Koyanagi M"/>
            <person name="Keeley SD"/>
            <person name="Tatsumi K"/>
            <person name="Tanaka K"/>
            <person name="Motone F"/>
            <person name="Kageyama Y"/>
            <person name="Nozu R"/>
            <person name="Adachi N"/>
            <person name="Nishimura O"/>
            <person name="Nakagawa R"/>
            <person name="Tanegashima C"/>
            <person name="Kiyatake I"/>
            <person name="Matsumoto R"/>
            <person name="Murakumo K"/>
            <person name="Nishida K"/>
            <person name="Terakita A"/>
            <person name="Kuratani S"/>
            <person name="Sato K"/>
            <person name="Hyodo S Kuraku.S."/>
        </authorList>
    </citation>
    <scope>NUCLEOTIDE SEQUENCE [LARGE SCALE GENOMIC DNA]</scope>
</reference>
<dbReference type="STRING" id="75743.A0A401Q5S6"/>
<dbReference type="EMBL" id="BFAA01027367">
    <property type="protein sequence ID" value="GCB80734.1"/>
    <property type="molecule type" value="Genomic_DNA"/>
</dbReference>
<gene>
    <name evidence="2" type="ORF">scyTo_0023222</name>
</gene>
<feature type="domain" description="HIT-type" evidence="1">
    <location>
        <begin position="102"/>
        <end position="122"/>
    </location>
</feature>
<sequence>RGEFPGEISGARGEFPGAISGARGDFPGAISAARGECPGEVSAARGECPGEVSAARGEFPGDVSAARGEFPGEVSAAELSGAAVVELQQGVAVKRKISLSGCEACGAFEAKYRCPRCMTHSCRYKTNLQYIFIKR</sequence>
<dbReference type="InterPro" id="IPR007529">
    <property type="entry name" value="Znf_HIT"/>
</dbReference>
<protein>
    <recommendedName>
        <fullName evidence="1">HIT-type domain-containing protein</fullName>
    </recommendedName>
</protein>
<dbReference type="Proteomes" id="UP000288216">
    <property type="component" value="Unassembled WGS sequence"/>
</dbReference>
<feature type="non-terminal residue" evidence="2">
    <location>
        <position position="1"/>
    </location>
</feature>
<comment type="caution">
    <text evidence="2">The sequence shown here is derived from an EMBL/GenBank/DDBJ whole genome shotgun (WGS) entry which is preliminary data.</text>
</comment>
<evidence type="ECO:0000259" key="1">
    <source>
        <dbReference type="Pfam" id="PF04438"/>
    </source>
</evidence>
<evidence type="ECO:0000313" key="2">
    <source>
        <dbReference type="EMBL" id="GCB80734.1"/>
    </source>
</evidence>
<dbReference type="Pfam" id="PF04438">
    <property type="entry name" value="zf-HIT"/>
    <property type="match status" value="1"/>
</dbReference>
<dbReference type="AlphaFoldDB" id="A0A401Q5S6"/>